<dbReference type="PANTHER" id="PTHR10372">
    <property type="entry name" value="PLAKOPHILLIN-RELATED"/>
    <property type="match status" value="1"/>
</dbReference>
<dbReference type="AlphaFoldDB" id="Q4RW68"/>
<dbReference type="EMBL" id="CAAE01014991">
    <property type="protein sequence ID" value="CAG07364.1"/>
    <property type="molecule type" value="Genomic_DNA"/>
</dbReference>
<comment type="subcellular location">
    <subcellularLocation>
        <location evidence="1">Cell junction</location>
    </subcellularLocation>
</comment>
<dbReference type="SMART" id="SM00185">
    <property type="entry name" value="ARM"/>
    <property type="match status" value="4"/>
</dbReference>
<evidence type="ECO:0000256" key="4">
    <source>
        <dbReference type="ARBA" id="ARBA00022889"/>
    </source>
</evidence>
<accession>Q4RW68</accession>
<evidence type="ECO:0000256" key="6">
    <source>
        <dbReference type="PROSITE-ProRule" id="PRU00259"/>
    </source>
</evidence>
<protein>
    <submittedName>
        <fullName evidence="7">(spotted green pufferfish) hypothetical protein</fullName>
    </submittedName>
</protein>
<sequence>LERAVEYLSHPDESYQQCGATSIQHTAFNEEQAKQEVLKLGGIPGLVSLLRSPNPNVSLAAAGALRNLVFKHQYNKLEVQHCGGIAKALQLLKETNSTETQKQITGLLWNMSSSDDLKAELIATALPALTENVMVPFTCWSDDTNNNNIHPDVFHNATGCLRLYYCKKKNVPSFCLFRNLSCGKQKARQAMRDCCGLIDSLMSYIQSCIAEENPDDKSVENCVCILHNLTYQLEAERPQCFGKYQPKTDSEFDRQKSPIGCFSPKSTKAQKEFSFDVTKMPEETTSSGVNWLCHPTAMHSYLSLLGSSQKDATLAASCGVLQNLTASKQPGASAMSQILVRKLGALAHISSLLKSPNLSLQKKALSLLANMSRTSCLQTSMAKQILPDLISRLSNPGAVTDDVIAPACNTAGTLMLADTEFSKKMVTKELVSGLADLSEDDSFPKGSRAASLLLYSMWNDKNLQAAVKKVNYP</sequence>
<keyword evidence="4" id="KW-0130">Cell adhesion</keyword>
<dbReference type="KEGG" id="tng:GSTEN00028001G001"/>
<dbReference type="InterPro" id="IPR000225">
    <property type="entry name" value="Armadillo"/>
</dbReference>
<dbReference type="InterPro" id="IPR011989">
    <property type="entry name" value="ARM-like"/>
</dbReference>
<dbReference type="InterPro" id="IPR028435">
    <property type="entry name" value="Plakophilin/d_Catenin"/>
</dbReference>
<dbReference type="GO" id="GO:0005886">
    <property type="term" value="C:plasma membrane"/>
    <property type="evidence" value="ECO:0007669"/>
    <property type="project" value="TreeGrafter"/>
</dbReference>
<keyword evidence="3" id="KW-0677">Repeat</keyword>
<dbReference type="GO" id="GO:0005737">
    <property type="term" value="C:cytoplasm"/>
    <property type="evidence" value="ECO:0007669"/>
    <property type="project" value="TreeGrafter"/>
</dbReference>
<evidence type="ECO:0000256" key="2">
    <source>
        <dbReference type="ARBA" id="ARBA00005462"/>
    </source>
</evidence>
<comment type="caution">
    <text evidence="7">The sequence shown here is derived from an EMBL/GenBank/DDBJ whole genome shotgun (WGS) entry which is preliminary data.</text>
</comment>
<evidence type="ECO:0000256" key="5">
    <source>
        <dbReference type="ARBA" id="ARBA00022949"/>
    </source>
</evidence>
<dbReference type="OrthoDB" id="3245100at2759"/>
<organism evidence="7">
    <name type="scientific">Tetraodon nigroviridis</name>
    <name type="common">Spotted green pufferfish</name>
    <name type="synonym">Chelonodon nigroviridis</name>
    <dbReference type="NCBI Taxonomy" id="99883"/>
    <lineage>
        <taxon>Eukaryota</taxon>
        <taxon>Metazoa</taxon>
        <taxon>Chordata</taxon>
        <taxon>Craniata</taxon>
        <taxon>Vertebrata</taxon>
        <taxon>Euteleostomi</taxon>
        <taxon>Actinopterygii</taxon>
        <taxon>Neopterygii</taxon>
        <taxon>Teleostei</taxon>
        <taxon>Neoteleostei</taxon>
        <taxon>Acanthomorphata</taxon>
        <taxon>Eupercaria</taxon>
        <taxon>Tetraodontiformes</taxon>
        <taxon>Tetradontoidea</taxon>
        <taxon>Tetraodontidae</taxon>
        <taxon>Tetraodon</taxon>
    </lineage>
</organism>
<dbReference type="PROSITE" id="PS50176">
    <property type="entry name" value="ARM_REPEAT"/>
    <property type="match status" value="1"/>
</dbReference>
<name>Q4RW68_TETNG</name>
<keyword evidence="5" id="KW-0965">Cell junction</keyword>
<evidence type="ECO:0000256" key="1">
    <source>
        <dbReference type="ARBA" id="ARBA00004282"/>
    </source>
</evidence>
<dbReference type="InterPro" id="IPR016024">
    <property type="entry name" value="ARM-type_fold"/>
</dbReference>
<dbReference type="GO" id="GO:0098609">
    <property type="term" value="P:cell-cell adhesion"/>
    <property type="evidence" value="ECO:0007669"/>
    <property type="project" value="InterPro"/>
</dbReference>
<dbReference type="GO" id="GO:0005634">
    <property type="term" value="C:nucleus"/>
    <property type="evidence" value="ECO:0007669"/>
    <property type="project" value="TreeGrafter"/>
</dbReference>
<dbReference type="PANTHER" id="PTHR10372:SF3">
    <property type="entry name" value="PLAKOPHILIN-1"/>
    <property type="match status" value="1"/>
</dbReference>
<dbReference type="GO" id="GO:0005912">
    <property type="term" value="C:adherens junction"/>
    <property type="evidence" value="ECO:0007669"/>
    <property type="project" value="TreeGrafter"/>
</dbReference>
<feature type="repeat" description="ARM" evidence="6">
    <location>
        <begin position="41"/>
        <end position="83"/>
    </location>
</feature>
<evidence type="ECO:0000313" key="7">
    <source>
        <dbReference type="EMBL" id="CAG07364.1"/>
    </source>
</evidence>
<feature type="non-terminal residue" evidence="7">
    <location>
        <position position="1"/>
    </location>
</feature>
<comment type="similarity">
    <text evidence="2">Belongs to the beta-catenin family.</text>
</comment>
<proteinExistence type="inferred from homology"/>
<gene>
    <name evidence="7" type="ORF">GSTENG00028001001</name>
</gene>
<reference evidence="7" key="1">
    <citation type="journal article" date="2004" name="Nature">
        <title>Genome duplication in the teleost fish Tetraodon nigroviridis reveals the early vertebrate proto-karyotype.</title>
        <authorList>
            <person name="Jaillon O."/>
            <person name="Aury J.-M."/>
            <person name="Brunet F."/>
            <person name="Petit J.-L."/>
            <person name="Stange-Thomann N."/>
            <person name="Mauceli E."/>
            <person name="Bouneau L."/>
            <person name="Fischer C."/>
            <person name="Ozouf-Costaz C."/>
            <person name="Bernot A."/>
            <person name="Nicaud S."/>
            <person name="Jaffe D."/>
            <person name="Fisher S."/>
            <person name="Lutfalla G."/>
            <person name="Dossat C."/>
            <person name="Segurens B."/>
            <person name="Dasilva C."/>
            <person name="Salanoubat M."/>
            <person name="Levy M."/>
            <person name="Boudet N."/>
            <person name="Castellano S."/>
            <person name="Anthouard V."/>
            <person name="Jubin C."/>
            <person name="Castelli V."/>
            <person name="Katinka M."/>
            <person name="Vacherie B."/>
            <person name="Biemont C."/>
            <person name="Skalli Z."/>
            <person name="Cattolico L."/>
            <person name="Poulain J."/>
            <person name="De Berardinis V."/>
            <person name="Cruaud C."/>
            <person name="Duprat S."/>
            <person name="Brottier P."/>
            <person name="Coutanceau J.-P."/>
            <person name="Gouzy J."/>
            <person name="Parra G."/>
            <person name="Lardier G."/>
            <person name="Chapple C."/>
            <person name="McKernan K.J."/>
            <person name="McEwan P."/>
            <person name="Bosak S."/>
            <person name="Kellis M."/>
            <person name="Volff J.-N."/>
            <person name="Guigo R."/>
            <person name="Zody M.C."/>
            <person name="Mesirov J."/>
            <person name="Lindblad-Toh K."/>
            <person name="Birren B."/>
            <person name="Nusbaum C."/>
            <person name="Kahn D."/>
            <person name="Robinson-Rechavi M."/>
            <person name="Laudet V."/>
            <person name="Schachter V."/>
            <person name="Quetier F."/>
            <person name="Saurin W."/>
            <person name="Scarpelli C."/>
            <person name="Wincker P."/>
            <person name="Lander E.S."/>
            <person name="Weissenbach J."/>
            <person name="Roest Crollius H."/>
        </authorList>
    </citation>
    <scope>NUCLEOTIDE SEQUENCE [LARGE SCALE GENOMIC DNA]</scope>
</reference>
<dbReference type="SUPFAM" id="SSF48371">
    <property type="entry name" value="ARM repeat"/>
    <property type="match status" value="1"/>
</dbReference>
<evidence type="ECO:0000256" key="3">
    <source>
        <dbReference type="ARBA" id="ARBA00022737"/>
    </source>
</evidence>
<dbReference type="Pfam" id="PF00514">
    <property type="entry name" value="Arm"/>
    <property type="match status" value="3"/>
</dbReference>
<dbReference type="Gene3D" id="1.25.10.10">
    <property type="entry name" value="Leucine-rich Repeat Variant"/>
    <property type="match status" value="1"/>
</dbReference>
<reference evidence="7" key="2">
    <citation type="submission" date="2004-02" db="EMBL/GenBank/DDBJ databases">
        <authorList>
            <consortium name="Genoscope"/>
            <consortium name="Whitehead Institute Centre for Genome Research"/>
        </authorList>
    </citation>
    <scope>NUCLEOTIDE SEQUENCE</scope>
</reference>
<feature type="non-terminal residue" evidence="7">
    <location>
        <position position="473"/>
    </location>
</feature>